<evidence type="ECO:0000313" key="1">
    <source>
        <dbReference type="EMBL" id="GMT06859.1"/>
    </source>
</evidence>
<feature type="non-terminal residue" evidence="1">
    <location>
        <position position="1"/>
    </location>
</feature>
<evidence type="ECO:0000313" key="2">
    <source>
        <dbReference type="Proteomes" id="UP001432027"/>
    </source>
</evidence>
<dbReference type="Proteomes" id="UP001432027">
    <property type="component" value="Unassembled WGS sequence"/>
</dbReference>
<gene>
    <name evidence="1" type="ORF">PENTCL1PPCAC_29033</name>
</gene>
<reference evidence="1" key="1">
    <citation type="submission" date="2023-10" db="EMBL/GenBank/DDBJ databases">
        <title>Genome assembly of Pristionchus species.</title>
        <authorList>
            <person name="Yoshida K."/>
            <person name="Sommer R.J."/>
        </authorList>
    </citation>
    <scope>NUCLEOTIDE SEQUENCE</scope>
    <source>
        <strain evidence="1">RS0144</strain>
    </source>
</reference>
<protein>
    <recommendedName>
        <fullName evidence="3">Secreted protein</fullName>
    </recommendedName>
</protein>
<proteinExistence type="predicted"/>
<sequence length="89" mass="9976">VIAIVLLAAPTLACIRMTPTDTGIPALPPCQMCTAYLIDFQLIGGTRGMWSKKEVGNLCRWHLHMHRRLDSVPGRKCYRNGFLMMTNTT</sequence>
<keyword evidence="2" id="KW-1185">Reference proteome</keyword>
<comment type="caution">
    <text evidence="1">The sequence shown here is derived from an EMBL/GenBank/DDBJ whole genome shotgun (WGS) entry which is preliminary data.</text>
</comment>
<dbReference type="EMBL" id="BTSX01000006">
    <property type="protein sequence ID" value="GMT06859.1"/>
    <property type="molecule type" value="Genomic_DNA"/>
</dbReference>
<accession>A0AAV5UIQ0</accession>
<evidence type="ECO:0008006" key="3">
    <source>
        <dbReference type="Google" id="ProtNLM"/>
    </source>
</evidence>
<name>A0AAV5UIQ0_9BILA</name>
<dbReference type="AlphaFoldDB" id="A0AAV5UIQ0"/>
<organism evidence="1 2">
    <name type="scientific">Pristionchus entomophagus</name>
    <dbReference type="NCBI Taxonomy" id="358040"/>
    <lineage>
        <taxon>Eukaryota</taxon>
        <taxon>Metazoa</taxon>
        <taxon>Ecdysozoa</taxon>
        <taxon>Nematoda</taxon>
        <taxon>Chromadorea</taxon>
        <taxon>Rhabditida</taxon>
        <taxon>Rhabditina</taxon>
        <taxon>Diplogasteromorpha</taxon>
        <taxon>Diplogasteroidea</taxon>
        <taxon>Neodiplogasteridae</taxon>
        <taxon>Pristionchus</taxon>
    </lineage>
</organism>